<keyword evidence="8" id="KW-0862">Zinc</keyword>
<feature type="domain" description="AAA+ ATPase" evidence="13">
    <location>
        <begin position="37"/>
        <end position="178"/>
    </location>
</feature>
<dbReference type="NCBIfam" id="NF004046">
    <property type="entry name" value="PRK05563.1"/>
    <property type="match status" value="1"/>
</dbReference>
<evidence type="ECO:0000256" key="1">
    <source>
        <dbReference type="ARBA" id="ARBA00006360"/>
    </source>
</evidence>
<sequence length="902" mass="98047">MSYQALARKWRPQIFGQLVGQTHVVTALSNALNNDRLHHAYLFTGTRGVGKTTIARIFAKSLNCINGVTAEPCGQCQNCVAIEQGRFVDLVEVDAASRTKVEDTREILDNVQYSPSQGRYKVYLIDEVHMLSRHSFNALLKTLEEPPPHVKFLLATTDPQKLPITILSRCLQFSLKALTAEQIQQQLAHVLSAENLPFEPAGITQLANAANGSMRDALSLTDQAVAQGNGQVAESVVRTMLGMLDEHHIAALLMAVTSGDFSQVMAAIEQLSLAAVEPEQALLELINAFHQIALVQVLPSYSGLNPALERELTSLAQQLNPELVQLYYQILLDGRKDLPFAANPRSGLEMTLLRALSFTPVNGVAPSVIINEQPASLVDNSQLNTQEKKTAELGPSSNKEANANLDVVDVSVYVDDPQATNQQKSLNANKNASLEVSAEASKEQQLEQAFSQSSIIAESSLESATEPNVVDGEPNVGLMVEDHLGMAMASQFNDDAYEPDHNAAYAQPMTANERAYRLDDLAAQQTQIEALAASQGYQEFATDPSVNREYNEGENQPTGDKSIAPDIGSEVQVEEQPNESQHTAAELNPESSISDSFDVFGALQGIRAQKEALVKETKDSDSALNLTNQAPASRSEQTPQNEVNPVNHPSSAVQPFGDEQPDEDAPPWVDELSGDMFAEPASDNTVEHNLNGSVDPLLISATHTTGYSAGDATHVNQTQQEPEVESAIIEPPHAVATQEALNDETPFSAVPETQLAPSESLESLSLQQKVREGVVKSAEVDLWAKLVDSADLVGLQRQFALHSTLEKQGSDIVLSLQAEHAHLDTENNRQKLTAALHNALHEPINLKVMIANQAQVTPFNIQSHIDGERLAYAKELIHNDPNVIALQQMFDAKVDEESIKPL</sequence>
<dbReference type="InterPro" id="IPR038249">
    <property type="entry name" value="PolIII_tau_V_sf"/>
</dbReference>
<dbReference type="FunFam" id="3.40.50.300:FF:000014">
    <property type="entry name" value="DNA polymerase III subunit gamma/tau"/>
    <property type="match status" value="1"/>
</dbReference>
<dbReference type="NCBIfam" id="NF005942">
    <property type="entry name" value="PRK07994.1"/>
    <property type="match status" value="1"/>
</dbReference>
<dbReference type="CDD" id="cd00009">
    <property type="entry name" value="AAA"/>
    <property type="match status" value="1"/>
</dbReference>
<evidence type="ECO:0000259" key="13">
    <source>
        <dbReference type="SMART" id="SM00382"/>
    </source>
</evidence>
<comment type="catalytic activity">
    <reaction evidence="11">
        <text>DNA(n) + a 2'-deoxyribonucleoside 5'-triphosphate = DNA(n+1) + diphosphate</text>
        <dbReference type="Rhea" id="RHEA:22508"/>
        <dbReference type="Rhea" id="RHEA-COMP:17339"/>
        <dbReference type="Rhea" id="RHEA-COMP:17340"/>
        <dbReference type="ChEBI" id="CHEBI:33019"/>
        <dbReference type="ChEBI" id="CHEBI:61560"/>
        <dbReference type="ChEBI" id="CHEBI:173112"/>
        <dbReference type="EC" id="2.7.7.7"/>
    </reaction>
</comment>
<evidence type="ECO:0000256" key="3">
    <source>
        <dbReference type="ARBA" id="ARBA00022679"/>
    </source>
</evidence>
<dbReference type="GO" id="GO:0009360">
    <property type="term" value="C:DNA polymerase III complex"/>
    <property type="evidence" value="ECO:0007669"/>
    <property type="project" value="InterPro"/>
</dbReference>
<evidence type="ECO:0000256" key="4">
    <source>
        <dbReference type="ARBA" id="ARBA00022695"/>
    </source>
</evidence>
<dbReference type="GO" id="GO:0003677">
    <property type="term" value="F:DNA binding"/>
    <property type="evidence" value="ECO:0007669"/>
    <property type="project" value="InterPro"/>
</dbReference>
<dbReference type="InterPro" id="IPR012763">
    <property type="entry name" value="DNA_pol_III_sug/sutau_N"/>
</dbReference>
<dbReference type="InterPro" id="IPR022754">
    <property type="entry name" value="DNA_pol_III_gamma-3"/>
</dbReference>
<protein>
    <recommendedName>
        <fullName evidence="2">DNA-directed DNA polymerase</fullName>
        <ecNumber evidence="2">2.7.7.7</ecNumber>
    </recommendedName>
</protein>
<dbReference type="InterPro" id="IPR027417">
    <property type="entry name" value="P-loop_NTPase"/>
</dbReference>
<accession>A0A2S0VM95</accession>
<evidence type="ECO:0000256" key="10">
    <source>
        <dbReference type="ARBA" id="ARBA00022932"/>
    </source>
</evidence>
<dbReference type="FunFam" id="1.20.272.10:FF:000003">
    <property type="entry name" value="DNA polymerase III subunit gamma/tau"/>
    <property type="match status" value="1"/>
</dbReference>
<dbReference type="FunFam" id="1.10.8.60:FF:000013">
    <property type="entry name" value="DNA polymerase III subunit gamma/tau"/>
    <property type="match status" value="1"/>
</dbReference>
<dbReference type="GO" id="GO:0003887">
    <property type="term" value="F:DNA-directed DNA polymerase activity"/>
    <property type="evidence" value="ECO:0007669"/>
    <property type="project" value="UniProtKB-KW"/>
</dbReference>
<organism evidence="14 15">
    <name type="scientific">Saccharobesus litoralis</name>
    <dbReference type="NCBI Taxonomy" id="2172099"/>
    <lineage>
        <taxon>Bacteria</taxon>
        <taxon>Pseudomonadati</taxon>
        <taxon>Pseudomonadota</taxon>
        <taxon>Gammaproteobacteria</taxon>
        <taxon>Alteromonadales</taxon>
        <taxon>Alteromonadaceae</taxon>
        <taxon>Saccharobesus</taxon>
    </lineage>
</organism>
<feature type="compositionally biased region" description="Polar residues" evidence="12">
    <location>
        <begin position="629"/>
        <end position="653"/>
    </location>
</feature>
<evidence type="ECO:0000256" key="9">
    <source>
        <dbReference type="ARBA" id="ARBA00022840"/>
    </source>
</evidence>
<dbReference type="Pfam" id="PF12170">
    <property type="entry name" value="DNA_pol3_tau_5"/>
    <property type="match status" value="1"/>
</dbReference>
<dbReference type="Pfam" id="PF22608">
    <property type="entry name" value="DNAX_ATPase_lid"/>
    <property type="match status" value="1"/>
</dbReference>
<feature type="region of interest" description="Disordered" evidence="12">
    <location>
        <begin position="629"/>
        <end position="674"/>
    </location>
</feature>
<dbReference type="PANTHER" id="PTHR11669">
    <property type="entry name" value="REPLICATION FACTOR C / DNA POLYMERASE III GAMMA-TAU SUBUNIT"/>
    <property type="match status" value="1"/>
</dbReference>
<dbReference type="InterPro" id="IPR008921">
    <property type="entry name" value="DNA_pol3_clamp-load_cplx_C"/>
</dbReference>
<keyword evidence="9" id="KW-0067">ATP-binding</keyword>
<dbReference type="InterPro" id="IPR045085">
    <property type="entry name" value="HLD_clamp_pol_III_gamma_tau"/>
</dbReference>
<dbReference type="AlphaFoldDB" id="A0A2S0VM95"/>
<dbReference type="InterPro" id="IPR050238">
    <property type="entry name" value="DNA_Rep/Repair_Clamp_Loader"/>
</dbReference>
<dbReference type="NCBIfam" id="TIGR02397">
    <property type="entry name" value="dnaX_nterm"/>
    <property type="match status" value="1"/>
</dbReference>
<dbReference type="Gene3D" id="1.10.8.60">
    <property type="match status" value="1"/>
</dbReference>
<evidence type="ECO:0000256" key="8">
    <source>
        <dbReference type="ARBA" id="ARBA00022833"/>
    </source>
</evidence>
<dbReference type="Gene3D" id="3.40.50.300">
    <property type="entry name" value="P-loop containing nucleotide triphosphate hydrolases"/>
    <property type="match status" value="1"/>
</dbReference>
<evidence type="ECO:0000256" key="2">
    <source>
        <dbReference type="ARBA" id="ARBA00012417"/>
    </source>
</evidence>
<dbReference type="GO" id="GO:0006261">
    <property type="term" value="P:DNA-templated DNA replication"/>
    <property type="evidence" value="ECO:0007669"/>
    <property type="project" value="TreeGrafter"/>
</dbReference>
<dbReference type="SMART" id="SM00382">
    <property type="entry name" value="AAA"/>
    <property type="match status" value="1"/>
</dbReference>
<name>A0A2S0VM95_9ALTE</name>
<keyword evidence="4" id="KW-0548">Nucleotidyltransferase</keyword>
<evidence type="ECO:0000313" key="15">
    <source>
        <dbReference type="Proteomes" id="UP000244441"/>
    </source>
</evidence>
<keyword evidence="6" id="KW-0479">Metal-binding</keyword>
<dbReference type="Gene3D" id="1.20.272.10">
    <property type="match status" value="1"/>
</dbReference>
<dbReference type="EC" id="2.7.7.7" evidence="2"/>
<evidence type="ECO:0000256" key="6">
    <source>
        <dbReference type="ARBA" id="ARBA00022723"/>
    </source>
</evidence>
<keyword evidence="3" id="KW-0808">Transferase</keyword>
<dbReference type="KEGG" id="cate:C2869_02210"/>
<dbReference type="Proteomes" id="UP000244441">
    <property type="component" value="Chromosome"/>
</dbReference>
<keyword evidence="5" id="KW-0235">DNA replication</keyword>
<evidence type="ECO:0000256" key="12">
    <source>
        <dbReference type="SAM" id="MobiDB-lite"/>
    </source>
</evidence>
<dbReference type="OrthoDB" id="9810148at2"/>
<dbReference type="Pfam" id="PF13177">
    <property type="entry name" value="DNA_pol3_delta2"/>
    <property type="match status" value="1"/>
</dbReference>
<gene>
    <name evidence="14" type="ORF">C2869_02210</name>
</gene>
<dbReference type="CDD" id="cd18137">
    <property type="entry name" value="HLD_clamp_pol_III_gamma_tau"/>
    <property type="match status" value="1"/>
</dbReference>
<dbReference type="SUPFAM" id="SSF52540">
    <property type="entry name" value="P-loop containing nucleoside triphosphate hydrolases"/>
    <property type="match status" value="1"/>
</dbReference>
<evidence type="ECO:0000256" key="5">
    <source>
        <dbReference type="ARBA" id="ARBA00022705"/>
    </source>
</evidence>
<dbReference type="InterPro" id="IPR003593">
    <property type="entry name" value="AAA+_ATPase"/>
</dbReference>
<dbReference type="RefSeq" id="WP_108601403.1">
    <property type="nucleotide sequence ID" value="NZ_CP026604.1"/>
</dbReference>
<evidence type="ECO:0000256" key="11">
    <source>
        <dbReference type="ARBA" id="ARBA00049244"/>
    </source>
</evidence>
<dbReference type="PANTHER" id="PTHR11669:SF0">
    <property type="entry name" value="PROTEIN STICHEL-LIKE 2"/>
    <property type="match status" value="1"/>
</dbReference>
<dbReference type="Gene3D" id="3.30.300.150">
    <property type="entry name" value="DNA polymerase III, tau subunit, domain V"/>
    <property type="match status" value="1"/>
</dbReference>
<feature type="region of interest" description="Disordered" evidence="12">
    <location>
        <begin position="542"/>
        <end position="565"/>
    </location>
</feature>
<dbReference type="EMBL" id="CP026604">
    <property type="protein sequence ID" value="AWB65326.1"/>
    <property type="molecule type" value="Genomic_DNA"/>
</dbReference>
<keyword evidence="7" id="KW-0547">Nucleotide-binding</keyword>
<comment type="similarity">
    <text evidence="1">Belongs to the DnaX/STICHEL family.</text>
</comment>
<dbReference type="GO" id="GO:0046872">
    <property type="term" value="F:metal ion binding"/>
    <property type="evidence" value="ECO:0007669"/>
    <property type="project" value="UniProtKB-KW"/>
</dbReference>
<evidence type="ECO:0000256" key="7">
    <source>
        <dbReference type="ARBA" id="ARBA00022741"/>
    </source>
</evidence>
<dbReference type="InterPro" id="IPR021029">
    <property type="entry name" value="DNA_pol_III_tau_dom-5"/>
</dbReference>
<proteinExistence type="inferred from homology"/>
<dbReference type="SUPFAM" id="SSF48019">
    <property type="entry name" value="post-AAA+ oligomerization domain-like"/>
    <property type="match status" value="1"/>
</dbReference>
<dbReference type="GO" id="GO:0005524">
    <property type="term" value="F:ATP binding"/>
    <property type="evidence" value="ECO:0007669"/>
    <property type="project" value="UniProtKB-KW"/>
</dbReference>
<dbReference type="Pfam" id="PF12169">
    <property type="entry name" value="DNA_pol3_gamma3"/>
    <property type="match status" value="1"/>
</dbReference>
<keyword evidence="15" id="KW-1185">Reference proteome</keyword>
<reference evidence="14 15" key="1">
    <citation type="submission" date="2018-01" db="EMBL/GenBank/DDBJ databases">
        <title>Genome sequence of a Cantenovulum-like bacteria.</title>
        <authorList>
            <person name="Tan W.R."/>
            <person name="Lau N.-S."/>
            <person name="Go F."/>
            <person name="Amirul A.-A.A."/>
        </authorList>
    </citation>
    <scope>NUCLEOTIDE SEQUENCE [LARGE SCALE GENOMIC DNA]</scope>
    <source>
        <strain evidence="14 15">CCB-QB4</strain>
    </source>
</reference>
<keyword evidence="10" id="KW-0239">DNA-directed DNA polymerase</keyword>
<evidence type="ECO:0000313" key="14">
    <source>
        <dbReference type="EMBL" id="AWB65326.1"/>
    </source>
</evidence>